<keyword evidence="1 5" id="KW-0808">Transferase</keyword>
<evidence type="ECO:0000256" key="3">
    <source>
        <dbReference type="ARBA" id="ARBA00038502"/>
    </source>
</evidence>
<dbReference type="InterPro" id="IPR051531">
    <property type="entry name" value="N-acetyltransferase"/>
</dbReference>
<evidence type="ECO:0000256" key="1">
    <source>
        <dbReference type="ARBA" id="ARBA00022679"/>
    </source>
</evidence>
<organism evidence="5 6">
    <name type="scientific">Olsenella profusa F0195</name>
    <dbReference type="NCBI Taxonomy" id="1125712"/>
    <lineage>
        <taxon>Bacteria</taxon>
        <taxon>Bacillati</taxon>
        <taxon>Actinomycetota</taxon>
        <taxon>Coriobacteriia</taxon>
        <taxon>Coriobacteriales</taxon>
        <taxon>Atopobiaceae</taxon>
        <taxon>Olsenella</taxon>
    </lineage>
</organism>
<dbReference type="eggNOG" id="COG1670">
    <property type="taxonomic scope" value="Bacteria"/>
</dbReference>
<dbReference type="GO" id="GO:0016747">
    <property type="term" value="F:acyltransferase activity, transferring groups other than amino-acyl groups"/>
    <property type="evidence" value="ECO:0007669"/>
    <property type="project" value="InterPro"/>
</dbReference>
<reference evidence="5 6" key="1">
    <citation type="submission" date="2013-08" db="EMBL/GenBank/DDBJ databases">
        <authorList>
            <person name="Durkin A.S."/>
            <person name="Haft D.R."/>
            <person name="McCorrison J."/>
            <person name="Torralba M."/>
            <person name="Gillis M."/>
            <person name="Haft D.H."/>
            <person name="Methe B."/>
            <person name="Sutton G."/>
            <person name="Nelson K.E."/>
        </authorList>
    </citation>
    <scope>NUCLEOTIDE SEQUENCE [LARGE SCALE GENOMIC DNA]</scope>
    <source>
        <strain evidence="5 6">F0195</strain>
    </source>
</reference>
<keyword evidence="2" id="KW-0012">Acyltransferase</keyword>
<dbReference type="Gene3D" id="3.40.630.30">
    <property type="match status" value="1"/>
</dbReference>
<gene>
    <name evidence="5" type="ORF">HMPREF1316_2330</name>
</gene>
<comment type="similarity">
    <text evidence="3">Belongs to the acetyltransferase family. RimJ subfamily.</text>
</comment>
<dbReference type="AlphaFoldDB" id="U2TNJ1"/>
<evidence type="ECO:0000259" key="4">
    <source>
        <dbReference type="PROSITE" id="PS51186"/>
    </source>
</evidence>
<sequence>MGYAVPFVSACRAMRFPVTTPALFATVLTERRLPLCRSGQICMCRSFQESIATTSSLPYAFCQKLELRHGERKTSVSGDNVCSIVLLAYKGIVRVYVRGCGMVLETERLILRPWEEGDAESLYEYARSPDVGPIAGWPPHTSVENSLQIIREVLSAEETYAVCLREDDRAIGSIGLRAPMQALAKNREDETEVGFWIGVPFWGRGLIPEAVGRPVAHAFEDLGYRAVWCGYFEGNDKSKRCQEKCGFRFHHVEENVPCRQMGDVRTEYFSRLTREDWACRTRATRAKA</sequence>
<keyword evidence="6" id="KW-1185">Reference proteome</keyword>
<dbReference type="PATRIC" id="fig|1125712.3.peg.1566"/>
<evidence type="ECO:0000313" key="5">
    <source>
        <dbReference type="EMBL" id="ERL07698.1"/>
    </source>
</evidence>
<dbReference type="Proteomes" id="UP000016638">
    <property type="component" value="Unassembled WGS sequence"/>
</dbReference>
<dbReference type="PANTHER" id="PTHR43792">
    <property type="entry name" value="GNAT FAMILY, PUTATIVE (AFU_ORTHOLOGUE AFUA_3G00765)-RELATED-RELATED"/>
    <property type="match status" value="1"/>
</dbReference>
<dbReference type="InterPro" id="IPR000182">
    <property type="entry name" value="GNAT_dom"/>
</dbReference>
<dbReference type="EMBL" id="AWEZ01000054">
    <property type="protein sequence ID" value="ERL07698.1"/>
    <property type="molecule type" value="Genomic_DNA"/>
</dbReference>
<dbReference type="PANTHER" id="PTHR43792:SF8">
    <property type="entry name" value="[RIBOSOMAL PROTEIN US5]-ALANINE N-ACETYLTRANSFERASE"/>
    <property type="match status" value="1"/>
</dbReference>
<dbReference type="InterPro" id="IPR016181">
    <property type="entry name" value="Acyl_CoA_acyltransferase"/>
</dbReference>
<proteinExistence type="inferred from homology"/>
<dbReference type="Pfam" id="PF13302">
    <property type="entry name" value="Acetyltransf_3"/>
    <property type="match status" value="1"/>
</dbReference>
<dbReference type="SUPFAM" id="SSF55729">
    <property type="entry name" value="Acyl-CoA N-acyltransferases (Nat)"/>
    <property type="match status" value="1"/>
</dbReference>
<protein>
    <submittedName>
        <fullName evidence="5">Acetyltransferase (GNAT) domain protein</fullName>
    </submittedName>
</protein>
<dbReference type="STRING" id="1125712.HMPREF1316_2330"/>
<evidence type="ECO:0000256" key="2">
    <source>
        <dbReference type="ARBA" id="ARBA00023315"/>
    </source>
</evidence>
<comment type="caution">
    <text evidence="5">The sequence shown here is derived from an EMBL/GenBank/DDBJ whole genome shotgun (WGS) entry which is preliminary data.</text>
</comment>
<dbReference type="PROSITE" id="PS51186">
    <property type="entry name" value="GNAT"/>
    <property type="match status" value="1"/>
</dbReference>
<name>U2TNJ1_9ACTN</name>
<evidence type="ECO:0000313" key="6">
    <source>
        <dbReference type="Proteomes" id="UP000016638"/>
    </source>
</evidence>
<feature type="domain" description="N-acetyltransferase" evidence="4">
    <location>
        <begin position="109"/>
        <end position="275"/>
    </location>
</feature>
<accession>U2TNJ1</accession>